<feature type="transmembrane region" description="Helical" evidence="7">
    <location>
        <begin position="89"/>
        <end position="110"/>
    </location>
</feature>
<dbReference type="InterPro" id="IPR001851">
    <property type="entry name" value="ABC_transp_permease"/>
</dbReference>
<accession>A0ABV9R5S4</accession>
<comment type="caution">
    <text evidence="8">The sequence shown here is derived from an EMBL/GenBank/DDBJ whole genome shotgun (WGS) entry which is preliminary data.</text>
</comment>
<evidence type="ECO:0000256" key="4">
    <source>
        <dbReference type="ARBA" id="ARBA00022989"/>
    </source>
</evidence>
<evidence type="ECO:0000256" key="1">
    <source>
        <dbReference type="ARBA" id="ARBA00004651"/>
    </source>
</evidence>
<organism evidence="8 9">
    <name type="scientific">Agromyces aurantiacus</name>
    <dbReference type="NCBI Taxonomy" id="165814"/>
    <lineage>
        <taxon>Bacteria</taxon>
        <taxon>Bacillati</taxon>
        <taxon>Actinomycetota</taxon>
        <taxon>Actinomycetes</taxon>
        <taxon>Micrococcales</taxon>
        <taxon>Microbacteriaceae</taxon>
        <taxon>Agromyces</taxon>
    </lineage>
</organism>
<keyword evidence="4 7" id="KW-1133">Transmembrane helix</keyword>
<keyword evidence="3 7" id="KW-0812">Transmembrane</keyword>
<dbReference type="NCBIfam" id="NF008630">
    <property type="entry name" value="PRK11618.1"/>
    <property type="match status" value="1"/>
</dbReference>
<protein>
    <submittedName>
        <fullName evidence="8">Galactofuranose ABC transporter, permease protein YjfF</fullName>
    </submittedName>
</protein>
<feature type="transmembrane region" description="Helical" evidence="7">
    <location>
        <begin position="297"/>
        <end position="330"/>
    </location>
</feature>
<sequence>MTELLDAPGRTSPGADRAPARRAPRTPRGPAGSGPAPSGNPLARAARAAGALLTSPKYGPVTVTAILFVAVFVVGGIRYRGFFSGQVFLNLFVDNAYLIVLAVGMTFVILTGGIDLSVGAVVALSGMIAASLLQTGWSPAAVIPLILVLTSVLGLLVGLMIHVFKVQPFIATLAAMFLARGLCYVISQSSISITDPTFVQLAVSRIPLGGGMSITPSVIIALVVVAIAVWVLHATRFGRTVYAIGGGETSGLLMGLPVARTKVLVYVISGFCSGLAGVLFTFYTLSGYPLTAIGTELDAIAAVVIGGTLLTGGYGFVLGSVLGVLVLGVIQTIITFEGTLSSWWTKIFIGALLLVFIILQKVLTARRR</sequence>
<feature type="region of interest" description="Disordered" evidence="6">
    <location>
        <begin position="1"/>
        <end position="40"/>
    </location>
</feature>
<dbReference type="Pfam" id="PF02653">
    <property type="entry name" value="BPD_transp_2"/>
    <property type="match status" value="1"/>
</dbReference>
<proteinExistence type="predicted"/>
<evidence type="ECO:0000256" key="6">
    <source>
        <dbReference type="SAM" id="MobiDB-lite"/>
    </source>
</evidence>
<keyword evidence="5 7" id="KW-0472">Membrane</keyword>
<evidence type="ECO:0000256" key="7">
    <source>
        <dbReference type="SAM" id="Phobius"/>
    </source>
</evidence>
<feature type="transmembrane region" description="Helical" evidence="7">
    <location>
        <begin position="140"/>
        <end position="163"/>
    </location>
</feature>
<evidence type="ECO:0000256" key="2">
    <source>
        <dbReference type="ARBA" id="ARBA00022475"/>
    </source>
</evidence>
<keyword evidence="2" id="KW-1003">Cell membrane</keyword>
<keyword evidence="9" id="KW-1185">Reference proteome</keyword>
<dbReference type="EMBL" id="JBHSJC010000001">
    <property type="protein sequence ID" value="MFC4828817.1"/>
    <property type="molecule type" value="Genomic_DNA"/>
</dbReference>
<comment type="subcellular location">
    <subcellularLocation>
        <location evidence="1">Cell membrane</location>
        <topology evidence="1">Multi-pass membrane protein</topology>
    </subcellularLocation>
</comment>
<dbReference type="CDD" id="cd06579">
    <property type="entry name" value="TM_PBP1_transp_AraH_like"/>
    <property type="match status" value="1"/>
</dbReference>
<gene>
    <name evidence="8" type="primary">yjfF</name>
    <name evidence="8" type="ORF">ACFPER_08470</name>
</gene>
<dbReference type="Proteomes" id="UP001595960">
    <property type="component" value="Unassembled WGS sequence"/>
</dbReference>
<feature type="transmembrane region" description="Helical" evidence="7">
    <location>
        <begin position="58"/>
        <end position="77"/>
    </location>
</feature>
<evidence type="ECO:0000313" key="9">
    <source>
        <dbReference type="Proteomes" id="UP001595960"/>
    </source>
</evidence>
<dbReference type="RefSeq" id="WP_204392038.1">
    <property type="nucleotide sequence ID" value="NZ_JAFBBW010000001.1"/>
</dbReference>
<reference evidence="9" key="1">
    <citation type="journal article" date="2019" name="Int. J. Syst. Evol. Microbiol.">
        <title>The Global Catalogue of Microorganisms (GCM) 10K type strain sequencing project: providing services to taxonomists for standard genome sequencing and annotation.</title>
        <authorList>
            <consortium name="The Broad Institute Genomics Platform"/>
            <consortium name="The Broad Institute Genome Sequencing Center for Infectious Disease"/>
            <person name="Wu L."/>
            <person name="Ma J."/>
        </authorList>
    </citation>
    <scope>NUCLEOTIDE SEQUENCE [LARGE SCALE GENOMIC DNA]</scope>
    <source>
        <strain evidence="9">CGMCC 1.12192</strain>
    </source>
</reference>
<feature type="transmembrane region" description="Helical" evidence="7">
    <location>
        <begin position="169"/>
        <end position="187"/>
    </location>
</feature>
<feature type="transmembrane region" description="Helical" evidence="7">
    <location>
        <begin position="263"/>
        <end position="285"/>
    </location>
</feature>
<feature type="transmembrane region" description="Helical" evidence="7">
    <location>
        <begin position="208"/>
        <end position="232"/>
    </location>
</feature>
<feature type="compositionally biased region" description="Low complexity" evidence="6">
    <location>
        <begin position="26"/>
        <end position="40"/>
    </location>
</feature>
<evidence type="ECO:0000256" key="5">
    <source>
        <dbReference type="ARBA" id="ARBA00023136"/>
    </source>
</evidence>
<name>A0ABV9R5S4_9MICO</name>
<evidence type="ECO:0000256" key="3">
    <source>
        <dbReference type="ARBA" id="ARBA00022692"/>
    </source>
</evidence>
<feature type="transmembrane region" description="Helical" evidence="7">
    <location>
        <begin position="342"/>
        <end position="359"/>
    </location>
</feature>
<dbReference type="PANTHER" id="PTHR32196:SF63">
    <property type="entry name" value="INNER MEMBRANE ABC TRANSPORTER PERMEASE PROTEIN YJFF"/>
    <property type="match status" value="1"/>
</dbReference>
<dbReference type="PANTHER" id="PTHR32196">
    <property type="entry name" value="ABC TRANSPORTER PERMEASE PROTEIN YPHD-RELATED-RELATED"/>
    <property type="match status" value="1"/>
</dbReference>
<evidence type="ECO:0000313" key="8">
    <source>
        <dbReference type="EMBL" id="MFC4828817.1"/>
    </source>
</evidence>